<keyword evidence="3" id="KW-1185">Reference proteome</keyword>
<protein>
    <submittedName>
        <fullName evidence="2">Uncharacterized protein</fullName>
    </submittedName>
</protein>
<dbReference type="EMBL" id="JAULSU010000004">
    <property type="protein sequence ID" value="KAK0618957.1"/>
    <property type="molecule type" value="Genomic_DNA"/>
</dbReference>
<dbReference type="AlphaFoldDB" id="A0AA39WP83"/>
<keyword evidence="1" id="KW-0812">Transmembrane</keyword>
<dbReference type="Proteomes" id="UP001175000">
    <property type="component" value="Unassembled WGS sequence"/>
</dbReference>
<sequence length="102" mass="10746">MGGVIGYIPIERLGDLGRFLLVVLGMTVLATCARDVYTTSFNLPTILPTLKKVPRVILSILTAAAFTAVAILASGSFISAVTGFHMRIGHQGGDVNESRLDG</sequence>
<name>A0AA39WP83_9PEZI</name>
<accession>A0AA39WP83</accession>
<comment type="caution">
    <text evidence="2">The sequence shown here is derived from an EMBL/GenBank/DDBJ whole genome shotgun (WGS) entry which is preliminary data.</text>
</comment>
<evidence type="ECO:0000313" key="3">
    <source>
        <dbReference type="Proteomes" id="UP001175000"/>
    </source>
</evidence>
<keyword evidence="1" id="KW-0472">Membrane</keyword>
<organism evidence="2 3">
    <name type="scientific">Immersiella caudata</name>
    <dbReference type="NCBI Taxonomy" id="314043"/>
    <lineage>
        <taxon>Eukaryota</taxon>
        <taxon>Fungi</taxon>
        <taxon>Dikarya</taxon>
        <taxon>Ascomycota</taxon>
        <taxon>Pezizomycotina</taxon>
        <taxon>Sordariomycetes</taxon>
        <taxon>Sordariomycetidae</taxon>
        <taxon>Sordariales</taxon>
        <taxon>Lasiosphaeriaceae</taxon>
        <taxon>Immersiella</taxon>
    </lineage>
</organism>
<feature type="transmembrane region" description="Helical" evidence="1">
    <location>
        <begin position="19"/>
        <end position="37"/>
    </location>
</feature>
<evidence type="ECO:0000256" key="1">
    <source>
        <dbReference type="SAM" id="Phobius"/>
    </source>
</evidence>
<feature type="transmembrane region" description="Helical" evidence="1">
    <location>
        <begin position="57"/>
        <end position="81"/>
    </location>
</feature>
<gene>
    <name evidence="2" type="ORF">B0T14DRAFT_565858</name>
</gene>
<keyword evidence="1" id="KW-1133">Transmembrane helix</keyword>
<evidence type="ECO:0000313" key="2">
    <source>
        <dbReference type="EMBL" id="KAK0618957.1"/>
    </source>
</evidence>
<proteinExistence type="predicted"/>
<reference evidence="2" key="1">
    <citation type="submission" date="2023-06" db="EMBL/GenBank/DDBJ databases">
        <title>Genome-scale phylogeny and comparative genomics of the fungal order Sordariales.</title>
        <authorList>
            <consortium name="Lawrence Berkeley National Laboratory"/>
            <person name="Hensen N."/>
            <person name="Bonometti L."/>
            <person name="Westerberg I."/>
            <person name="Brannstrom I.O."/>
            <person name="Guillou S."/>
            <person name="Cros-Aarteil S."/>
            <person name="Calhoun S."/>
            <person name="Haridas S."/>
            <person name="Kuo A."/>
            <person name="Mondo S."/>
            <person name="Pangilinan J."/>
            <person name="Riley R."/>
            <person name="Labutti K."/>
            <person name="Andreopoulos B."/>
            <person name="Lipzen A."/>
            <person name="Chen C."/>
            <person name="Yanf M."/>
            <person name="Daum C."/>
            <person name="Ng V."/>
            <person name="Clum A."/>
            <person name="Steindorff A."/>
            <person name="Ohm R."/>
            <person name="Martin F."/>
            <person name="Silar P."/>
            <person name="Natvig D."/>
            <person name="Lalanne C."/>
            <person name="Gautier V."/>
            <person name="Ament-Velasquez S.L."/>
            <person name="Kruys A."/>
            <person name="Hutchinson M.I."/>
            <person name="Powell A.J."/>
            <person name="Barry K."/>
            <person name="Miller A.N."/>
            <person name="Grigoriev I.V."/>
            <person name="Debuchy R."/>
            <person name="Gladieux P."/>
            <person name="Thoren M.H."/>
            <person name="Johannesson H."/>
        </authorList>
    </citation>
    <scope>NUCLEOTIDE SEQUENCE</scope>
    <source>
        <strain evidence="2">CBS 606.72</strain>
    </source>
</reference>